<dbReference type="InterPro" id="IPR011051">
    <property type="entry name" value="RmlC_Cupin_sf"/>
</dbReference>
<dbReference type="AlphaFoldDB" id="A0A3S3ZPW2"/>
<keyword evidence="3" id="KW-1185">Reference proteome</keyword>
<gene>
    <name evidence="2" type="ORF">ELQ90_08815</name>
</gene>
<reference evidence="2 3" key="1">
    <citation type="submission" date="2018-12" db="EMBL/GenBank/DDBJ databases">
        <authorList>
            <person name="Li F."/>
        </authorList>
    </citation>
    <scope>NUCLEOTIDE SEQUENCE [LARGE SCALE GENOMIC DNA]</scope>
    <source>
        <strain evidence="2 3">11W25H-1</strain>
    </source>
</reference>
<evidence type="ECO:0000313" key="3">
    <source>
        <dbReference type="Proteomes" id="UP000288547"/>
    </source>
</evidence>
<dbReference type="PANTHER" id="PTHR40943:SF1">
    <property type="entry name" value="CYTOPLASMIC PROTEIN"/>
    <property type="match status" value="1"/>
</dbReference>
<name>A0A3S3ZPW2_9MICO</name>
<evidence type="ECO:0000313" key="2">
    <source>
        <dbReference type="EMBL" id="RWZ50918.1"/>
    </source>
</evidence>
<organism evidence="2 3">
    <name type="scientific">Labedella phragmitis</name>
    <dbReference type="NCBI Taxonomy" id="2498849"/>
    <lineage>
        <taxon>Bacteria</taxon>
        <taxon>Bacillati</taxon>
        <taxon>Actinomycetota</taxon>
        <taxon>Actinomycetes</taxon>
        <taxon>Micrococcales</taxon>
        <taxon>Microbacteriaceae</taxon>
        <taxon>Labedella</taxon>
    </lineage>
</organism>
<comment type="caution">
    <text evidence="2">The sequence shown here is derived from an EMBL/GenBank/DDBJ whole genome shotgun (WGS) entry which is preliminary data.</text>
</comment>
<dbReference type="InterPro" id="IPR014710">
    <property type="entry name" value="RmlC-like_jellyroll"/>
</dbReference>
<feature type="domain" description="(S)-ureidoglycine aminohydrolase cupin" evidence="1">
    <location>
        <begin position="113"/>
        <end position="182"/>
    </location>
</feature>
<dbReference type="EMBL" id="RZNB01000003">
    <property type="protein sequence ID" value="RWZ50918.1"/>
    <property type="molecule type" value="Genomic_DNA"/>
</dbReference>
<dbReference type="SUPFAM" id="SSF51182">
    <property type="entry name" value="RmlC-like cupins"/>
    <property type="match status" value="1"/>
</dbReference>
<dbReference type="InterPro" id="IPR008579">
    <property type="entry name" value="UGlyAH_Cupin_dom"/>
</dbReference>
<protein>
    <submittedName>
        <fullName evidence="2">DUF861 domain-containing protein</fullName>
    </submittedName>
</protein>
<proteinExistence type="predicted"/>
<dbReference type="Proteomes" id="UP000288547">
    <property type="component" value="Unassembled WGS sequence"/>
</dbReference>
<dbReference type="OrthoDB" id="9799053at2"/>
<evidence type="ECO:0000259" key="1">
    <source>
        <dbReference type="Pfam" id="PF05899"/>
    </source>
</evidence>
<dbReference type="Gene3D" id="2.60.120.10">
    <property type="entry name" value="Jelly Rolls"/>
    <property type="match status" value="1"/>
</dbReference>
<dbReference type="PANTHER" id="PTHR40943">
    <property type="entry name" value="CYTOPLASMIC PROTEIN-RELATED"/>
    <property type="match status" value="1"/>
</dbReference>
<sequence>MRDLSVGGTRGSCVSRSTGILLAACRKGNTPDGEIYTIETVNELPPFDGNACERAIPPLIPLLRRVRRSRRLPVPHLDLDPDSVLSLHTVALDAIDAGAGAPPTWLRELGSFGSVEIGVWEMEPGVATDTEADELFVVLAGAGRIDLLDADRSLEIAPGDLVRLAAGTRTRWTVTATLRKLYLAP</sequence>
<dbReference type="Pfam" id="PF05899">
    <property type="entry name" value="Cupin_3"/>
    <property type="match status" value="1"/>
</dbReference>
<accession>A0A3S3ZPW2</accession>